<dbReference type="GO" id="GO:0046653">
    <property type="term" value="P:tetrahydrofolate metabolic process"/>
    <property type="evidence" value="ECO:0007669"/>
    <property type="project" value="TreeGrafter"/>
</dbReference>
<dbReference type="InterPro" id="IPR006158">
    <property type="entry name" value="Cobalamin-bd"/>
</dbReference>
<keyword evidence="2" id="KW-0170">Cobalt</keyword>
<dbReference type="Gene3D" id="1.10.1240.10">
    <property type="entry name" value="Methionine synthase domain"/>
    <property type="match status" value="1"/>
</dbReference>
<dbReference type="Proteomes" id="UP000774000">
    <property type="component" value="Unassembled WGS sequence"/>
</dbReference>
<organism evidence="4 5">
    <name type="scientific">Halanaerobacter jeridensis</name>
    <dbReference type="NCBI Taxonomy" id="706427"/>
    <lineage>
        <taxon>Bacteria</taxon>
        <taxon>Bacillati</taxon>
        <taxon>Bacillota</taxon>
        <taxon>Clostridia</taxon>
        <taxon>Halanaerobiales</taxon>
        <taxon>Halobacteroidaceae</taxon>
        <taxon>Halanaerobacter</taxon>
    </lineage>
</organism>
<dbReference type="AlphaFoldDB" id="A0A938XVW5"/>
<evidence type="ECO:0000313" key="5">
    <source>
        <dbReference type="Proteomes" id="UP000774000"/>
    </source>
</evidence>
<dbReference type="Pfam" id="PF02607">
    <property type="entry name" value="B12-binding_2"/>
    <property type="match status" value="1"/>
</dbReference>
<dbReference type="Gene3D" id="3.40.50.280">
    <property type="entry name" value="Cobalamin-binding domain"/>
    <property type="match status" value="1"/>
</dbReference>
<dbReference type="PANTHER" id="PTHR45833">
    <property type="entry name" value="METHIONINE SYNTHASE"/>
    <property type="match status" value="1"/>
</dbReference>
<reference evidence="4" key="1">
    <citation type="submission" date="2021-01" db="EMBL/GenBank/DDBJ databases">
        <title>Genomic Encyclopedia of Type Strains, Phase IV (KMG-IV): sequencing the most valuable type-strain genomes for metagenomic binning, comparative biology and taxonomic classification.</title>
        <authorList>
            <person name="Goeker M."/>
        </authorList>
    </citation>
    <scope>NUCLEOTIDE SEQUENCE</scope>
    <source>
        <strain evidence="4">DSM 23230</strain>
    </source>
</reference>
<evidence type="ECO:0000259" key="3">
    <source>
        <dbReference type="PROSITE" id="PS51332"/>
    </source>
</evidence>
<dbReference type="InterPro" id="IPR003759">
    <property type="entry name" value="Cbl-bd_cap"/>
</dbReference>
<dbReference type="GO" id="GO:0005829">
    <property type="term" value="C:cytosol"/>
    <property type="evidence" value="ECO:0007669"/>
    <property type="project" value="TreeGrafter"/>
</dbReference>
<dbReference type="GO" id="GO:0050667">
    <property type="term" value="P:homocysteine metabolic process"/>
    <property type="evidence" value="ECO:0007669"/>
    <property type="project" value="TreeGrafter"/>
</dbReference>
<keyword evidence="1" id="KW-0479">Metal-binding</keyword>
<dbReference type="RefSeq" id="WP_204701995.1">
    <property type="nucleotide sequence ID" value="NZ_JAFBDQ010000010.1"/>
</dbReference>
<evidence type="ECO:0000313" key="4">
    <source>
        <dbReference type="EMBL" id="MBM7557246.1"/>
    </source>
</evidence>
<name>A0A938XVW5_9FIRM</name>
<dbReference type="PROSITE" id="PS51332">
    <property type="entry name" value="B12_BINDING"/>
    <property type="match status" value="1"/>
</dbReference>
<keyword evidence="5" id="KW-1185">Reference proteome</keyword>
<dbReference type="InterPro" id="IPR036724">
    <property type="entry name" value="Cobalamin-bd_sf"/>
</dbReference>
<dbReference type="GO" id="GO:0031419">
    <property type="term" value="F:cobalamin binding"/>
    <property type="evidence" value="ECO:0007669"/>
    <property type="project" value="InterPro"/>
</dbReference>
<dbReference type="SUPFAM" id="SSF52242">
    <property type="entry name" value="Cobalamin (vitamin B12)-binding domain"/>
    <property type="match status" value="1"/>
</dbReference>
<dbReference type="PANTHER" id="PTHR45833:SF1">
    <property type="entry name" value="METHIONINE SYNTHASE"/>
    <property type="match status" value="1"/>
</dbReference>
<protein>
    <submittedName>
        <fullName evidence="4">Methylmalonyl-CoA mutase cobalamin-binding domain/chain</fullName>
    </submittedName>
</protein>
<dbReference type="GO" id="GO:0046872">
    <property type="term" value="F:metal ion binding"/>
    <property type="evidence" value="ECO:0007669"/>
    <property type="project" value="UniProtKB-KW"/>
</dbReference>
<dbReference type="EMBL" id="JAFBDQ010000010">
    <property type="protein sequence ID" value="MBM7557246.1"/>
    <property type="molecule type" value="Genomic_DNA"/>
</dbReference>
<evidence type="ECO:0000256" key="2">
    <source>
        <dbReference type="ARBA" id="ARBA00023285"/>
    </source>
</evidence>
<comment type="caution">
    <text evidence="4">The sequence shown here is derived from an EMBL/GenBank/DDBJ whole genome shotgun (WGS) entry which is preliminary data.</text>
</comment>
<feature type="domain" description="B12-binding" evidence="3">
    <location>
        <begin position="105"/>
        <end position="230"/>
    </location>
</feature>
<evidence type="ECO:0000256" key="1">
    <source>
        <dbReference type="ARBA" id="ARBA00022723"/>
    </source>
</evidence>
<dbReference type="InterPro" id="IPR050554">
    <property type="entry name" value="Met_Synthase/Corrinoid"/>
</dbReference>
<dbReference type="InterPro" id="IPR036594">
    <property type="entry name" value="Meth_synthase_dom"/>
</dbReference>
<sequence>MNVKETKQQSFLRQRKPYYDLAVDYLDVLLTADREEAYQLIKNAIEEGLGVKDIYLHVFEPVQKEIGRLWQLNEINVATEHYCTSVTQLIMARLYPYILNSEETGYKAVTTCVGNELHELGVRMIADLLEMEGWDTFHSGANTPKEDIIETVVEKEADVVCISVTMGNYLEEAVLLIEELRSNEKIETKIIVGGYPFNVQVDLWKEIGADAYAPDAEKAVKVIQNLIQDD</sequence>
<gene>
    <name evidence="4" type="ORF">JOC47_002101</name>
</gene>
<dbReference type="GO" id="GO:0008705">
    <property type="term" value="F:methionine synthase activity"/>
    <property type="evidence" value="ECO:0007669"/>
    <property type="project" value="TreeGrafter"/>
</dbReference>
<proteinExistence type="predicted"/>
<accession>A0A938XVW5</accession>
<dbReference type="Pfam" id="PF02310">
    <property type="entry name" value="B12-binding"/>
    <property type="match status" value="1"/>
</dbReference>